<evidence type="ECO:0000313" key="2">
    <source>
        <dbReference type="Proteomes" id="UP001458880"/>
    </source>
</evidence>
<evidence type="ECO:0000313" key="1">
    <source>
        <dbReference type="EMBL" id="KAK9696759.1"/>
    </source>
</evidence>
<dbReference type="EMBL" id="JASPKY010000443">
    <property type="protein sequence ID" value="KAK9696759.1"/>
    <property type="molecule type" value="Genomic_DNA"/>
</dbReference>
<keyword evidence="2" id="KW-1185">Reference proteome</keyword>
<organism evidence="1 2">
    <name type="scientific">Popillia japonica</name>
    <name type="common">Japanese beetle</name>
    <dbReference type="NCBI Taxonomy" id="7064"/>
    <lineage>
        <taxon>Eukaryota</taxon>
        <taxon>Metazoa</taxon>
        <taxon>Ecdysozoa</taxon>
        <taxon>Arthropoda</taxon>
        <taxon>Hexapoda</taxon>
        <taxon>Insecta</taxon>
        <taxon>Pterygota</taxon>
        <taxon>Neoptera</taxon>
        <taxon>Endopterygota</taxon>
        <taxon>Coleoptera</taxon>
        <taxon>Polyphaga</taxon>
        <taxon>Scarabaeiformia</taxon>
        <taxon>Scarabaeidae</taxon>
        <taxon>Rutelinae</taxon>
        <taxon>Popillia</taxon>
    </lineage>
</organism>
<gene>
    <name evidence="1" type="ORF">QE152_g31374</name>
</gene>
<accession>A0AAW1J1W7</accession>
<comment type="caution">
    <text evidence="1">The sequence shown here is derived from an EMBL/GenBank/DDBJ whole genome shotgun (WGS) entry which is preliminary data.</text>
</comment>
<proteinExistence type="predicted"/>
<dbReference type="Proteomes" id="UP001458880">
    <property type="component" value="Unassembled WGS sequence"/>
</dbReference>
<sequence length="152" mass="17963">MSSDNAYVLLPAAYAVLIKKKRNQLSLRPQMRRKWVKQWLLKRSKYTHTNSLEELRLEPDDWRNYLRMDENSYATLLKLVSPLIEKEDTILRAAISPHARLTATLRLRRFKILNADFSSITGKNNTGNLQSYIQSAEDRIYEGKKMCMYIFY</sequence>
<name>A0AAW1J1W7_POPJA</name>
<reference evidence="1 2" key="1">
    <citation type="journal article" date="2024" name="BMC Genomics">
        <title>De novo assembly and annotation of Popillia japonica's genome with initial clues to its potential as an invasive pest.</title>
        <authorList>
            <person name="Cucini C."/>
            <person name="Boschi S."/>
            <person name="Funari R."/>
            <person name="Cardaioli E."/>
            <person name="Iannotti N."/>
            <person name="Marturano G."/>
            <person name="Paoli F."/>
            <person name="Bruttini M."/>
            <person name="Carapelli A."/>
            <person name="Frati F."/>
            <person name="Nardi F."/>
        </authorList>
    </citation>
    <scope>NUCLEOTIDE SEQUENCE [LARGE SCALE GENOMIC DNA]</scope>
    <source>
        <strain evidence="1">DMR45628</strain>
    </source>
</reference>
<protein>
    <submittedName>
        <fullName evidence="1">Uncharacterized protein</fullName>
    </submittedName>
</protein>
<dbReference type="AlphaFoldDB" id="A0AAW1J1W7"/>